<dbReference type="GO" id="GO:0005576">
    <property type="term" value="C:extracellular region"/>
    <property type="evidence" value="ECO:0007669"/>
    <property type="project" value="UniProtKB-SubCell"/>
</dbReference>
<comment type="subcellular location">
    <subcellularLocation>
        <location evidence="1">Secreted</location>
    </subcellularLocation>
</comment>
<keyword evidence="6" id="KW-1185">Reference proteome</keyword>
<reference evidence="5" key="2">
    <citation type="submission" date="2023-05" db="EMBL/GenBank/DDBJ databases">
        <authorList>
            <person name="Fouks B."/>
        </authorList>
    </citation>
    <scope>NUCLEOTIDE SEQUENCE</scope>
    <source>
        <strain evidence="5">Stay&amp;Tobe</strain>
        <tissue evidence="5">Testes</tissue>
    </source>
</reference>
<evidence type="ECO:0000259" key="4">
    <source>
        <dbReference type="SMART" id="SM01318"/>
    </source>
</evidence>
<dbReference type="InterPro" id="IPR029277">
    <property type="entry name" value="SVWC_dom"/>
</dbReference>
<dbReference type="AlphaFoldDB" id="A0AAD7Z7J6"/>
<dbReference type="Pfam" id="PF15430">
    <property type="entry name" value="SVWC"/>
    <property type="match status" value="1"/>
</dbReference>
<protein>
    <recommendedName>
        <fullName evidence="4">Single domain-containing protein</fullName>
    </recommendedName>
</protein>
<dbReference type="EMBL" id="JASPKZ010009833">
    <property type="protein sequence ID" value="KAJ9575509.1"/>
    <property type="molecule type" value="Genomic_DNA"/>
</dbReference>
<feature type="domain" description="Single" evidence="4">
    <location>
        <begin position="37"/>
        <end position="106"/>
    </location>
</feature>
<reference evidence="5" key="1">
    <citation type="journal article" date="2023" name="IScience">
        <title>Live-bearing cockroach genome reveals convergent evolutionary mechanisms linked to viviparity in insects and beyond.</title>
        <authorList>
            <person name="Fouks B."/>
            <person name="Harrison M.C."/>
            <person name="Mikhailova A.A."/>
            <person name="Marchal E."/>
            <person name="English S."/>
            <person name="Carruthers M."/>
            <person name="Jennings E.C."/>
            <person name="Chiamaka E.L."/>
            <person name="Frigard R.A."/>
            <person name="Pippel M."/>
            <person name="Attardo G.M."/>
            <person name="Benoit J.B."/>
            <person name="Bornberg-Bauer E."/>
            <person name="Tobe S.S."/>
        </authorList>
    </citation>
    <scope>NUCLEOTIDE SEQUENCE</scope>
    <source>
        <strain evidence="5">Stay&amp;Tobe</strain>
    </source>
</reference>
<keyword evidence="3" id="KW-0732">Signal</keyword>
<gene>
    <name evidence="5" type="ORF">L9F63_007614</name>
</gene>
<name>A0AAD7Z7J6_DIPPU</name>
<dbReference type="Proteomes" id="UP001233999">
    <property type="component" value="Unassembled WGS sequence"/>
</dbReference>
<comment type="caution">
    <text evidence="5">The sequence shown here is derived from an EMBL/GenBank/DDBJ whole genome shotgun (WGS) entry which is preliminary data.</text>
</comment>
<evidence type="ECO:0000256" key="3">
    <source>
        <dbReference type="SAM" id="SignalP"/>
    </source>
</evidence>
<sequence length="123" mass="14376">MQHTNTVICSTLVLVIVLSLIPMLEARRRYASSGLRCYEELTDSHFLYGESWKIKDFCFERSCARKKDGTLYIKTKGCPKMKPNPECKKVRRPNEMFPKCCPTFDCGKDTRVDKMSKSWYFGR</sequence>
<accession>A0AAD7Z7J6</accession>
<evidence type="ECO:0000256" key="1">
    <source>
        <dbReference type="ARBA" id="ARBA00004613"/>
    </source>
</evidence>
<feature type="chain" id="PRO_5041913721" description="Single domain-containing protein" evidence="3">
    <location>
        <begin position="27"/>
        <end position="123"/>
    </location>
</feature>
<evidence type="ECO:0000313" key="6">
    <source>
        <dbReference type="Proteomes" id="UP001233999"/>
    </source>
</evidence>
<dbReference type="SMART" id="SM01318">
    <property type="entry name" value="SVWC"/>
    <property type="match status" value="1"/>
</dbReference>
<evidence type="ECO:0000256" key="2">
    <source>
        <dbReference type="ARBA" id="ARBA00022525"/>
    </source>
</evidence>
<keyword evidence="2" id="KW-0964">Secreted</keyword>
<proteinExistence type="predicted"/>
<feature type="signal peptide" evidence="3">
    <location>
        <begin position="1"/>
        <end position="26"/>
    </location>
</feature>
<evidence type="ECO:0000313" key="5">
    <source>
        <dbReference type="EMBL" id="KAJ9575509.1"/>
    </source>
</evidence>
<organism evidence="5 6">
    <name type="scientific">Diploptera punctata</name>
    <name type="common">Pacific beetle cockroach</name>
    <dbReference type="NCBI Taxonomy" id="6984"/>
    <lineage>
        <taxon>Eukaryota</taxon>
        <taxon>Metazoa</taxon>
        <taxon>Ecdysozoa</taxon>
        <taxon>Arthropoda</taxon>
        <taxon>Hexapoda</taxon>
        <taxon>Insecta</taxon>
        <taxon>Pterygota</taxon>
        <taxon>Neoptera</taxon>
        <taxon>Polyneoptera</taxon>
        <taxon>Dictyoptera</taxon>
        <taxon>Blattodea</taxon>
        <taxon>Blaberoidea</taxon>
        <taxon>Blaberidae</taxon>
        <taxon>Diplopterinae</taxon>
        <taxon>Diploptera</taxon>
    </lineage>
</organism>